<keyword evidence="3" id="KW-1185">Reference proteome</keyword>
<organism evidence="2 3">
    <name type="scientific">Nocardiopsis endophytica</name>
    <dbReference type="NCBI Taxonomy" id="3018445"/>
    <lineage>
        <taxon>Bacteria</taxon>
        <taxon>Bacillati</taxon>
        <taxon>Actinomycetota</taxon>
        <taxon>Actinomycetes</taxon>
        <taxon>Streptosporangiales</taxon>
        <taxon>Nocardiopsidaceae</taxon>
        <taxon>Nocardiopsis</taxon>
    </lineage>
</organism>
<dbReference type="RefSeq" id="WP_270683842.1">
    <property type="nucleotide sequence ID" value="NZ_JAQFWQ010000008.1"/>
</dbReference>
<proteinExistence type="predicted"/>
<evidence type="ECO:0000313" key="2">
    <source>
        <dbReference type="EMBL" id="MDA2809948.1"/>
    </source>
</evidence>
<gene>
    <name evidence="2" type="ORF">O4J56_04805</name>
</gene>
<accession>A0ABT4TZ21</accession>
<comment type="caution">
    <text evidence="2">The sequence shown here is derived from an EMBL/GenBank/DDBJ whole genome shotgun (WGS) entry which is preliminary data.</text>
</comment>
<feature type="transmembrane region" description="Helical" evidence="1">
    <location>
        <begin position="80"/>
        <end position="100"/>
    </location>
</feature>
<keyword evidence="1" id="KW-0472">Membrane</keyword>
<feature type="transmembrane region" description="Helical" evidence="1">
    <location>
        <begin position="56"/>
        <end position="74"/>
    </location>
</feature>
<protein>
    <submittedName>
        <fullName evidence="2">Uncharacterized protein</fullName>
    </submittedName>
</protein>
<evidence type="ECO:0000256" key="1">
    <source>
        <dbReference type="SAM" id="Phobius"/>
    </source>
</evidence>
<feature type="transmembrane region" description="Helical" evidence="1">
    <location>
        <begin position="25"/>
        <end position="44"/>
    </location>
</feature>
<evidence type="ECO:0000313" key="3">
    <source>
        <dbReference type="Proteomes" id="UP001527866"/>
    </source>
</evidence>
<reference evidence="2 3" key="1">
    <citation type="submission" date="2023-01" db="EMBL/GenBank/DDBJ databases">
        <title>Draft genome sequence of Nocardiopsis sp. RSe5-2 isolated from halophytes.</title>
        <authorList>
            <person name="Duangmal K."/>
            <person name="Chantavorakit T."/>
        </authorList>
    </citation>
    <scope>NUCLEOTIDE SEQUENCE [LARGE SCALE GENOMIC DNA]</scope>
    <source>
        <strain evidence="2 3">RSe5-2</strain>
    </source>
</reference>
<keyword evidence="1" id="KW-0812">Transmembrane</keyword>
<dbReference type="EMBL" id="JAQFWQ010000008">
    <property type="protein sequence ID" value="MDA2809948.1"/>
    <property type="molecule type" value="Genomic_DNA"/>
</dbReference>
<sequence length="119" mass="12133">MCWALSLLATHDTSVLIETATGGRAIAYGVAALALGAIGLEAVAAVRWTPGRLNPMVAYTTLGSTIAVCGWAAWTLTETLPGALVGAAPAGAFAPLLLLAHTAQNHQERLGLLPTTTMP</sequence>
<dbReference type="Proteomes" id="UP001527866">
    <property type="component" value="Unassembled WGS sequence"/>
</dbReference>
<keyword evidence="1" id="KW-1133">Transmembrane helix</keyword>
<name>A0ABT4TZ21_9ACTN</name>